<keyword evidence="1" id="KW-1133">Transmembrane helix</keyword>
<keyword evidence="3" id="KW-1185">Reference proteome</keyword>
<gene>
    <name evidence="2" type="ORF">TEA_024112</name>
</gene>
<evidence type="ECO:0000313" key="2">
    <source>
        <dbReference type="EMBL" id="THG08710.1"/>
    </source>
</evidence>
<evidence type="ECO:0000256" key="1">
    <source>
        <dbReference type="SAM" id="Phobius"/>
    </source>
</evidence>
<reference evidence="2 3" key="1">
    <citation type="journal article" date="2018" name="Proc. Natl. Acad. Sci. U.S.A.">
        <title>Draft genome sequence of Camellia sinensis var. sinensis provides insights into the evolution of the tea genome and tea quality.</title>
        <authorList>
            <person name="Wei C."/>
            <person name="Yang H."/>
            <person name="Wang S."/>
            <person name="Zhao J."/>
            <person name="Liu C."/>
            <person name="Gao L."/>
            <person name="Xia E."/>
            <person name="Lu Y."/>
            <person name="Tai Y."/>
            <person name="She G."/>
            <person name="Sun J."/>
            <person name="Cao H."/>
            <person name="Tong W."/>
            <person name="Gao Q."/>
            <person name="Li Y."/>
            <person name="Deng W."/>
            <person name="Jiang X."/>
            <person name="Wang W."/>
            <person name="Chen Q."/>
            <person name="Zhang S."/>
            <person name="Li H."/>
            <person name="Wu J."/>
            <person name="Wang P."/>
            <person name="Li P."/>
            <person name="Shi C."/>
            <person name="Zheng F."/>
            <person name="Jian J."/>
            <person name="Huang B."/>
            <person name="Shan D."/>
            <person name="Shi M."/>
            <person name="Fang C."/>
            <person name="Yue Y."/>
            <person name="Li F."/>
            <person name="Li D."/>
            <person name="Wei S."/>
            <person name="Han B."/>
            <person name="Jiang C."/>
            <person name="Yin Y."/>
            <person name="Xia T."/>
            <person name="Zhang Z."/>
            <person name="Bennetzen J.L."/>
            <person name="Zhao S."/>
            <person name="Wan X."/>
        </authorList>
    </citation>
    <scope>NUCLEOTIDE SEQUENCE [LARGE SCALE GENOMIC DNA]</scope>
    <source>
        <strain evidence="3">cv. Shuchazao</strain>
        <tissue evidence="2">Leaf</tissue>
    </source>
</reference>
<sequence>MENLASSVKLQEREVHVHHDYGDLRQDVINKCMRRLYSLEGMDLQDPLIVFGLTEKAANRGVYSGRSPLLHRRLRQLLDGPRVKFLLFLCLLCLLVLFASRLDSLMGWNPHYPSFVSSPGSTREACVSTIEGENACLRQLPWPRCLCLVGVEHKTKRLEALPCLVLMHASALPLKTLD</sequence>
<comment type="caution">
    <text evidence="2">The sequence shown here is derived from an EMBL/GenBank/DDBJ whole genome shotgun (WGS) entry which is preliminary data.</text>
</comment>
<dbReference type="AlphaFoldDB" id="A0A4S4DZ23"/>
<organism evidence="2 3">
    <name type="scientific">Camellia sinensis var. sinensis</name>
    <name type="common">China tea</name>
    <dbReference type="NCBI Taxonomy" id="542762"/>
    <lineage>
        <taxon>Eukaryota</taxon>
        <taxon>Viridiplantae</taxon>
        <taxon>Streptophyta</taxon>
        <taxon>Embryophyta</taxon>
        <taxon>Tracheophyta</taxon>
        <taxon>Spermatophyta</taxon>
        <taxon>Magnoliopsida</taxon>
        <taxon>eudicotyledons</taxon>
        <taxon>Gunneridae</taxon>
        <taxon>Pentapetalae</taxon>
        <taxon>asterids</taxon>
        <taxon>Ericales</taxon>
        <taxon>Theaceae</taxon>
        <taxon>Camellia</taxon>
    </lineage>
</organism>
<protein>
    <submittedName>
        <fullName evidence="2">Uncharacterized protein</fullName>
    </submittedName>
</protein>
<evidence type="ECO:0000313" key="3">
    <source>
        <dbReference type="Proteomes" id="UP000306102"/>
    </source>
</evidence>
<dbReference type="EMBL" id="SDRB02009120">
    <property type="protein sequence ID" value="THG08710.1"/>
    <property type="molecule type" value="Genomic_DNA"/>
</dbReference>
<proteinExistence type="predicted"/>
<keyword evidence="1" id="KW-0812">Transmembrane</keyword>
<feature type="transmembrane region" description="Helical" evidence="1">
    <location>
        <begin position="83"/>
        <end position="102"/>
    </location>
</feature>
<name>A0A4S4DZ23_CAMSN</name>
<keyword evidence="1" id="KW-0472">Membrane</keyword>
<accession>A0A4S4DZ23</accession>
<dbReference type="Proteomes" id="UP000306102">
    <property type="component" value="Unassembled WGS sequence"/>
</dbReference>